<dbReference type="InterPro" id="IPR012337">
    <property type="entry name" value="RNaseH-like_sf"/>
</dbReference>
<accession>Q3S7Q3</accession>
<feature type="non-terminal residue" evidence="2">
    <location>
        <position position="108"/>
    </location>
</feature>
<reference evidence="2" key="1">
    <citation type="submission" date="2005-08" db="EMBL/GenBank/DDBJ databases">
        <title>Genomic Diversity of HIV-1 subtypes in Northern Kenya.</title>
        <authorList>
            <person name="Khamadi S.A."/>
            <person name="Ochieng W."/>
            <person name="Lihana R.W."/>
            <person name="Kiptoo M.K."/>
            <person name="Kinyua J.G."/>
            <person name="Lagat N."/>
            <person name="Muriuki J."/>
            <person name="Mwangi J."/>
            <person name="Pelle R."/>
            <person name="Muigai A."/>
            <person name="Carter J."/>
            <person name="Yamada R."/>
            <person name="Mpoke S."/>
        </authorList>
    </citation>
    <scope>NUCLEOTIDE SEQUENCE</scope>
    <source>
        <strain evidence="2">L2</strain>
    </source>
</reference>
<organism evidence="2">
    <name type="scientific">Human immunodeficiency virus type 1</name>
    <name type="common">HIV-1</name>
    <dbReference type="NCBI Taxonomy" id="11676"/>
    <lineage>
        <taxon>Viruses</taxon>
        <taxon>Riboviria</taxon>
        <taxon>Pararnavirae</taxon>
        <taxon>Artverviricota</taxon>
        <taxon>Revtraviricetes</taxon>
        <taxon>Ortervirales</taxon>
        <taxon>Retroviridae</taxon>
        <taxon>Orthoretrovirinae</taxon>
        <taxon>Lentivirus</taxon>
        <taxon>Lentivirus humimdef1</taxon>
    </lineage>
</organism>
<dbReference type="SUPFAM" id="SSF53098">
    <property type="entry name" value="Ribonuclease H-like"/>
    <property type="match status" value="1"/>
</dbReference>
<proteinExistence type="predicted"/>
<dbReference type="EMBL" id="DQ155077">
    <property type="protein sequence ID" value="AAZ91603.1"/>
    <property type="molecule type" value="Genomic_DNA"/>
</dbReference>
<protein>
    <submittedName>
        <fullName evidence="2">Pol protein</fullName>
    </submittedName>
</protein>
<feature type="region of interest" description="Disordered" evidence="1">
    <location>
        <begin position="1"/>
        <end position="29"/>
    </location>
</feature>
<gene>
    <name evidence="2" type="primary">pol</name>
</gene>
<evidence type="ECO:0000313" key="2">
    <source>
        <dbReference type="EMBL" id="AAZ91603.1"/>
    </source>
</evidence>
<feature type="non-terminal residue" evidence="2">
    <location>
        <position position="1"/>
    </location>
</feature>
<evidence type="ECO:0000256" key="1">
    <source>
        <dbReference type="SAM" id="MobiDB-lite"/>
    </source>
</evidence>
<sequence>FYPPNVQEQHTLYSNSQEDASKSNTHRQWSQFRQRCSSSSLVGWGKYPTGIWEFPTIPKVKGVVESYESGIKRKSWGQVKKSKLEHLSKQQYKMGRFHFTNFSKGRGR</sequence>
<organismHost>
    <name type="scientific">Homo sapiens</name>
    <name type="common">Human</name>
    <dbReference type="NCBI Taxonomy" id="9606"/>
</organismHost>
<name>Q3S7Q3_HV1</name>